<accession>A0A814TLH3</accession>
<dbReference type="GO" id="GO:0050661">
    <property type="term" value="F:NADP binding"/>
    <property type="evidence" value="ECO:0007669"/>
    <property type="project" value="InterPro"/>
</dbReference>
<evidence type="ECO:0000256" key="3">
    <source>
        <dbReference type="ARBA" id="ARBA00022563"/>
    </source>
</evidence>
<evidence type="ECO:0000256" key="2">
    <source>
        <dbReference type="ARBA" id="ARBA00012856"/>
    </source>
</evidence>
<gene>
    <name evidence="8" type="ORF">SEV965_LOCUS19119</name>
</gene>
<comment type="caution">
    <text evidence="8">The sequence shown here is derived from an EMBL/GenBank/DDBJ whole genome shotgun (WGS) entry which is preliminary data.</text>
</comment>
<dbReference type="GO" id="GO:0046452">
    <property type="term" value="P:dihydrofolate metabolic process"/>
    <property type="evidence" value="ECO:0007669"/>
    <property type="project" value="TreeGrafter"/>
</dbReference>
<dbReference type="PANTHER" id="PTHR48069">
    <property type="entry name" value="DIHYDROFOLATE REDUCTASE"/>
    <property type="match status" value="1"/>
</dbReference>
<name>A0A814TLH3_9BILA</name>
<organism evidence="8 9">
    <name type="scientific">Rotaria sordida</name>
    <dbReference type="NCBI Taxonomy" id="392033"/>
    <lineage>
        <taxon>Eukaryota</taxon>
        <taxon>Metazoa</taxon>
        <taxon>Spiralia</taxon>
        <taxon>Gnathifera</taxon>
        <taxon>Rotifera</taxon>
        <taxon>Eurotatoria</taxon>
        <taxon>Bdelloidea</taxon>
        <taxon>Philodinida</taxon>
        <taxon>Philodinidae</taxon>
        <taxon>Rotaria</taxon>
    </lineage>
</organism>
<dbReference type="InterPro" id="IPR024072">
    <property type="entry name" value="DHFR-like_dom_sf"/>
</dbReference>
<feature type="domain" description="DHFR" evidence="7">
    <location>
        <begin position="6"/>
        <end position="204"/>
    </location>
</feature>
<evidence type="ECO:0000256" key="5">
    <source>
        <dbReference type="ARBA" id="ARBA00023002"/>
    </source>
</evidence>
<dbReference type="GO" id="GO:0005739">
    <property type="term" value="C:mitochondrion"/>
    <property type="evidence" value="ECO:0007669"/>
    <property type="project" value="TreeGrafter"/>
</dbReference>
<comment type="catalytic activity">
    <reaction evidence="6">
        <text>(6S)-5,6,7,8-tetrahydrofolate + NADP(+) = 7,8-dihydrofolate + NADPH + H(+)</text>
        <dbReference type="Rhea" id="RHEA:15009"/>
        <dbReference type="ChEBI" id="CHEBI:15378"/>
        <dbReference type="ChEBI" id="CHEBI:57451"/>
        <dbReference type="ChEBI" id="CHEBI:57453"/>
        <dbReference type="ChEBI" id="CHEBI:57783"/>
        <dbReference type="ChEBI" id="CHEBI:58349"/>
        <dbReference type="EC" id="1.5.1.3"/>
    </reaction>
</comment>
<dbReference type="InterPro" id="IPR001796">
    <property type="entry name" value="DHFR_dom"/>
</dbReference>
<dbReference type="InterPro" id="IPR012259">
    <property type="entry name" value="DHFR"/>
</dbReference>
<evidence type="ECO:0000256" key="4">
    <source>
        <dbReference type="ARBA" id="ARBA00022857"/>
    </source>
</evidence>
<dbReference type="CDD" id="cd00209">
    <property type="entry name" value="DHFR"/>
    <property type="match status" value="1"/>
</dbReference>
<dbReference type="AlphaFoldDB" id="A0A814TLH3"/>
<evidence type="ECO:0000313" key="9">
    <source>
        <dbReference type="Proteomes" id="UP000663889"/>
    </source>
</evidence>
<dbReference type="EMBL" id="CAJNOU010001174">
    <property type="protein sequence ID" value="CAF1163764.1"/>
    <property type="molecule type" value="Genomic_DNA"/>
</dbReference>
<proteinExistence type="predicted"/>
<dbReference type="Proteomes" id="UP000663889">
    <property type="component" value="Unassembled WGS sequence"/>
</dbReference>
<dbReference type="Gene3D" id="3.40.430.10">
    <property type="entry name" value="Dihydrofolate Reductase, subunit A"/>
    <property type="match status" value="1"/>
</dbReference>
<keyword evidence="4" id="KW-0521">NADP</keyword>
<dbReference type="EC" id="1.5.1.3" evidence="2"/>
<comment type="pathway">
    <text evidence="1">Cofactor biosynthesis; tetrahydrofolate biosynthesis; 5,6,7,8-tetrahydrofolate from 7,8-dihydrofolate: step 1/1.</text>
</comment>
<keyword evidence="5" id="KW-0560">Oxidoreductase</keyword>
<evidence type="ECO:0000256" key="6">
    <source>
        <dbReference type="ARBA" id="ARBA00048873"/>
    </source>
</evidence>
<evidence type="ECO:0000313" key="8">
    <source>
        <dbReference type="EMBL" id="CAF1163764.1"/>
    </source>
</evidence>
<sequence length="280" mass="31870">MEMRPFMNIVVAMDEKNAIGHEGKLPWALLPTDYYWYLTHATTTKDASKRVALILGRLTFEDVIKFDKKYLSKWHLIVITKQLPESFYNTYADYDRNHIDVVNSFDQAAHKAKQLLDTPSSMIESVFVFGGVRPYEQALESKLVQRIYLTRIFAEVPQCDTRVSNFDLSDFRRIKRSSDEILAELDDKIFEENGWKYQFQTSSSSLTSTTTTIKLSSSSTTTTITSSLSTITAAITTTATEVITSSIPTSILLKQPIAIHLLNNSTKVSGKKYLFLYEIK</sequence>
<evidence type="ECO:0000256" key="1">
    <source>
        <dbReference type="ARBA" id="ARBA00004903"/>
    </source>
</evidence>
<dbReference type="PANTHER" id="PTHR48069:SF3">
    <property type="entry name" value="DIHYDROFOLATE REDUCTASE"/>
    <property type="match status" value="1"/>
</dbReference>
<dbReference type="GO" id="GO:0046655">
    <property type="term" value="P:folic acid metabolic process"/>
    <property type="evidence" value="ECO:0007669"/>
    <property type="project" value="TreeGrafter"/>
</dbReference>
<protein>
    <recommendedName>
        <fullName evidence="2">dihydrofolate reductase</fullName>
        <ecNumber evidence="2">1.5.1.3</ecNumber>
    </recommendedName>
</protein>
<dbReference type="GO" id="GO:0046654">
    <property type="term" value="P:tetrahydrofolate biosynthetic process"/>
    <property type="evidence" value="ECO:0007669"/>
    <property type="project" value="InterPro"/>
</dbReference>
<dbReference type="GO" id="GO:0006730">
    <property type="term" value="P:one-carbon metabolic process"/>
    <property type="evidence" value="ECO:0007669"/>
    <property type="project" value="UniProtKB-KW"/>
</dbReference>
<dbReference type="Pfam" id="PF00186">
    <property type="entry name" value="DHFR_1"/>
    <property type="match status" value="1"/>
</dbReference>
<reference evidence="8" key="1">
    <citation type="submission" date="2021-02" db="EMBL/GenBank/DDBJ databases">
        <authorList>
            <person name="Nowell W R."/>
        </authorList>
    </citation>
    <scope>NUCLEOTIDE SEQUENCE</scope>
</reference>
<dbReference type="PROSITE" id="PS51330">
    <property type="entry name" value="DHFR_2"/>
    <property type="match status" value="1"/>
</dbReference>
<dbReference type="GO" id="GO:0004146">
    <property type="term" value="F:dihydrofolate reductase activity"/>
    <property type="evidence" value="ECO:0007669"/>
    <property type="project" value="UniProtKB-EC"/>
</dbReference>
<evidence type="ECO:0000259" key="7">
    <source>
        <dbReference type="PROSITE" id="PS51330"/>
    </source>
</evidence>
<dbReference type="PRINTS" id="PR00070">
    <property type="entry name" value="DHFR"/>
</dbReference>
<keyword evidence="3" id="KW-0554">One-carbon metabolism</keyword>
<dbReference type="SUPFAM" id="SSF53597">
    <property type="entry name" value="Dihydrofolate reductase-like"/>
    <property type="match status" value="1"/>
</dbReference>